<dbReference type="InterPro" id="IPR050549">
    <property type="entry name" value="MFS_Trehalose_Transporter"/>
</dbReference>
<evidence type="ECO:0000259" key="6">
    <source>
        <dbReference type="PROSITE" id="PS50850"/>
    </source>
</evidence>
<dbReference type="EMBL" id="JARBHB010000009">
    <property type="protein sequence ID" value="KAJ8875058.1"/>
    <property type="molecule type" value="Genomic_DNA"/>
</dbReference>
<dbReference type="PANTHER" id="PTHR48021:SF1">
    <property type="entry name" value="GH07001P-RELATED"/>
    <property type="match status" value="1"/>
</dbReference>
<evidence type="ECO:0000313" key="8">
    <source>
        <dbReference type="Proteomes" id="UP001159363"/>
    </source>
</evidence>
<keyword evidence="2 5" id="KW-0812">Transmembrane</keyword>
<keyword evidence="3 5" id="KW-1133">Transmembrane helix</keyword>
<organism evidence="7 8">
    <name type="scientific">Dryococelus australis</name>
    <dbReference type="NCBI Taxonomy" id="614101"/>
    <lineage>
        <taxon>Eukaryota</taxon>
        <taxon>Metazoa</taxon>
        <taxon>Ecdysozoa</taxon>
        <taxon>Arthropoda</taxon>
        <taxon>Hexapoda</taxon>
        <taxon>Insecta</taxon>
        <taxon>Pterygota</taxon>
        <taxon>Neoptera</taxon>
        <taxon>Polyneoptera</taxon>
        <taxon>Phasmatodea</taxon>
        <taxon>Verophasmatodea</taxon>
        <taxon>Anareolatae</taxon>
        <taxon>Phasmatidae</taxon>
        <taxon>Eurycanthinae</taxon>
        <taxon>Dryococelus</taxon>
    </lineage>
</organism>
<evidence type="ECO:0000256" key="3">
    <source>
        <dbReference type="ARBA" id="ARBA00022989"/>
    </source>
</evidence>
<comment type="caution">
    <text evidence="7">The sequence shown here is derived from an EMBL/GenBank/DDBJ whole genome shotgun (WGS) entry which is preliminary data.</text>
</comment>
<feature type="transmembrane region" description="Helical" evidence="5">
    <location>
        <begin position="320"/>
        <end position="347"/>
    </location>
</feature>
<dbReference type="PROSITE" id="PS50850">
    <property type="entry name" value="MFS"/>
    <property type="match status" value="1"/>
</dbReference>
<feature type="transmembrane region" description="Helical" evidence="5">
    <location>
        <begin position="214"/>
        <end position="233"/>
    </location>
</feature>
<name>A0ABQ9GSS8_9NEOP</name>
<dbReference type="InterPro" id="IPR011701">
    <property type="entry name" value="MFS"/>
</dbReference>
<sequence>MQGQVKREIPEKTRPLAASSGTIVTCENPGATPPGIEPVNITSILTGVGIGWSSPVLPLLQSDGNPVGDSPMSDEVASWLGSVVALGALLSTPVYGPLSKHCSRKIVGYVVAAFGLLGWSLIVAAPSEVVLLAGRFLIGVRGRESKVKVQLIMGTGFQDQGQVMSTKMVVAYQDGDRLPIWKTGYGRGFVASGNNILCSIYVAETVDDDIRGSLGALISMFISGGIVFCYVLGSYLPYTTFNIICLTIPGVFLVAYWWMPESPVYLESKGQYIEAQKVRELLNMKYINTNTADVTLEDKNKKHEEDSFFSEVMHNRGTRIGLIIGIGAMVCNQFSGVMAVVSYTVSIFQESGSDLSPNVATILVGTLQVVGVYVASLLVDRLGRKVLFIISSFIAATCLGSLSLYFYLRNREFDVSYFGWVPVTSLCAYMVGFAIGVGSIPFIVIGEIFAPHVKSIAIALCVCTNNLSSFLVSRFFMSLCKALGLSSRESIWWSLASLWRSRDDPQLASTLDVTRHSRDEGGAGTSGAGHRALGLLHTATSLPLNSSCRPVIKASVAPAMAPRMGSSSSPPGRVHNGKLARCFFEDSALLIVTRGTH</sequence>
<keyword evidence="8" id="KW-1185">Reference proteome</keyword>
<feature type="transmembrane region" description="Helical" evidence="5">
    <location>
        <begin position="386"/>
        <end position="408"/>
    </location>
</feature>
<dbReference type="Pfam" id="PF00083">
    <property type="entry name" value="Sugar_tr"/>
    <property type="match status" value="1"/>
</dbReference>
<evidence type="ECO:0000256" key="2">
    <source>
        <dbReference type="ARBA" id="ARBA00022692"/>
    </source>
</evidence>
<dbReference type="SUPFAM" id="SSF103473">
    <property type="entry name" value="MFS general substrate transporter"/>
    <property type="match status" value="2"/>
</dbReference>
<protein>
    <recommendedName>
        <fullName evidence="6">Major facilitator superfamily (MFS) profile domain-containing protein</fullName>
    </recommendedName>
</protein>
<dbReference type="Pfam" id="PF07690">
    <property type="entry name" value="MFS_1"/>
    <property type="match status" value="1"/>
</dbReference>
<feature type="transmembrane region" description="Helical" evidence="5">
    <location>
        <begin position="106"/>
        <end position="125"/>
    </location>
</feature>
<accession>A0ABQ9GSS8</accession>
<feature type="domain" description="Major facilitator superfamily (MFS) profile" evidence="6">
    <location>
        <begin position="35"/>
        <end position="546"/>
    </location>
</feature>
<dbReference type="PANTHER" id="PTHR48021">
    <property type="match status" value="1"/>
</dbReference>
<feature type="transmembrane region" description="Helical" evidence="5">
    <location>
        <begin position="420"/>
        <end position="444"/>
    </location>
</feature>
<evidence type="ECO:0000256" key="1">
    <source>
        <dbReference type="ARBA" id="ARBA00004141"/>
    </source>
</evidence>
<gene>
    <name evidence="7" type="ORF">PR048_022948</name>
</gene>
<dbReference type="InterPro" id="IPR005829">
    <property type="entry name" value="Sugar_transporter_CS"/>
</dbReference>
<dbReference type="InterPro" id="IPR005828">
    <property type="entry name" value="MFS_sugar_transport-like"/>
</dbReference>
<evidence type="ECO:0000256" key="4">
    <source>
        <dbReference type="ARBA" id="ARBA00023136"/>
    </source>
</evidence>
<feature type="transmembrane region" description="Helical" evidence="5">
    <location>
        <begin position="239"/>
        <end position="259"/>
    </location>
</feature>
<evidence type="ECO:0000256" key="5">
    <source>
        <dbReference type="SAM" id="Phobius"/>
    </source>
</evidence>
<dbReference type="Proteomes" id="UP001159363">
    <property type="component" value="Chromosome 8"/>
</dbReference>
<proteinExistence type="predicted"/>
<comment type="subcellular location">
    <subcellularLocation>
        <location evidence="1">Membrane</location>
        <topology evidence="1">Multi-pass membrane protein</topology>
    </subcellularLocation>
</comment>
<feature type="transmembrane region" description="Helical" evidence="5">
    <location>
        <begin position="359"/>
        <end position="379"/>
    </location>
</feature>
<keyword evidence="4 5" id="KW-0472">Membrane</keyword>
<feature type="transmembrane region" description="Helical" evidence="5">
    <location>
        <begin position="76"/>
        <end position="94"/>
    </location>
</feature>
<evidence type="ECO:0000313" key="7">
    <source>
        <dbReference type="EMBL" id="KAJ8875058.1"/>
    </source>
</evidence>
<dbReference type="InterPro" id="IPR003663">
    <property type="entry name" value="Sugar/inositol_transpt"/>
</dbReference>
<feature type="transmembrane region" description="Helical" evidence="5">
    <location>
        <begin position="456"/>
        <end position="477"/>
    </location>
</feature>
<dbReference type="InterPro" id="IPR036259">
    <property type="entry name" value="MFS_trans_sf"/>
</dbReference>
<dbReference type="PROSITE" id="PS00216">
    <property type="entry name" value="SUGAR_TRANSPORT_1"/>
    <property type="match status" value="1"/>
</dbReference>
<dbReference type="Gene3D" id="1.20.1250.20">
    <property type="entry name" value="MFS general substrate transporter like domains"/>
    <property type="match status" value="2"/>
</dbReference>
<dbReference type="InterPro" id="IPR020846">
    <property type="entry name" value="MFS_dom"/>
</dbReference>
<dbReference type="PRINTS" id="PR00171">
    <property type="entry name" value="SUGRTRNSPORT"/>
</dbReference>
<reference evidence="7 8" key="1">
    <citation type="submission" date="2023-02" db="EMBL/GenBank/DDBJ databases">
        <title>LHISI_Scaffold_Assembly.</title>
        <authorList>
            <person name="Stuart O.P."/>
            <person name="Cleave R."/>
            <person name="Magrath M.J.L."/>
            <person name="Mikheyev A.S."/>
        </authorList>
    </citation>
    <scope>NUCLEOTIDE SEQUENCE [LARGE SCALE GENOMIC DNA]</scope>
    <source>
        <strain evidence="7">Daus_M_001</strain>
        <tissue evidence="7">Leg muscle</tissue>
    </source>
</reference>